<name>A0A553I881_9PEZI</name>
<dbReference type="InterPro" id="IPR001849">
    <property type="entry name" value="PH_domain"/>
</dbReference>
<dbReference type="GO" id="GO:0032065">
    <property type="term" value="P:maintenance of protein location in cell cortex"/>
    <property type="evidence" value="ECO:0007669"/>
    <property type="project" value="InterPro"/>
</dbReference>
<feature type="compositionally biased region" description="Basic and acidic residues" evidence="2">
    <location>
        <begin position="548"/>
        <end position="562"/>
    </location>
</feature>
<feature type="coiled-coil region" evidence="1">
    <location>
        <begin position="806"/>
        <end position="833"/>
    </location>
</feature>
<reference evidence="5" key="1">
    <citation type="submission" date="2019-06" db="EMBL/GenBank/DDBJ databases">
        <title>Draft genome sequence of the griseofulvin-producing fungus Xylaria cubensis strain G536.</title>
        <authorList>
            <person name="Mead M.E."/>
            <person name="Raja H.A."/>
            <person name="Steenwyk J.L."/>
            <person name="Knowles S.L."/>
            <person name="Oberlies N.H."/>
            <person name="Rokas A."/>
        </authorList>
    </citation>
    <scope>NUCLEOTIDE SEQUENCE [LARGE SCALE GENOMIC DNA]</scope>
    <source>
        <strain evidence="5">G536</strain>
    </source>
</reference>
<feature type="region of interest" description="Disordered" evidence="2">
    <location>
        <begin position="2566"/>
        <end position="2612"/>
    </location>
</feature>
<feature type="region of interest" description="Disordered" evidence="2">
    <location>
        <begin position="2423"/>
        <end position="2495"/>
    </location>
</feature>
<dbReference type="STRING" id="2512241.A0A553I881"/>
<dbReference type="Proteomes" id="UP000319160">
    <property type="component" value="Unassembled WGS sequence"/>
</dbReference>
<feature type="compositionally biased region" description="Pro residues" evidence="2">
    <location>
        <begin position="703"/>
        <end position="712"/>
    </location>
</feature>
<feature type="coiled-coil region" evidence="1">
    <location>
        <begin position="206"/>
        <end position="254"/>
    </location>
</feature>
<dbReference type="SMART" id="SM00233">
    <property type="entry name" value="PH"/>
    <property type="match status" value="1"/>
</dbReference>
<protein>
    <recommendedName>
        <fullName evidence="3">PH domain-containing protein</fullName>
    </recommendedName>
</protein>
<dbReference type="GO" id="GO:0015631">
    <property type="term" value="F:tubulin binding"/>
    <property type="evidence" value="ECO:0007669"/>
    <property type="project" value="TreeGrafter"/>
</dbReference>
<dbReference type="Pfam" id="PF12814">
    <property type="entry name" value="Mcp5_PH"/>
    <property type="match status" value="1"/>
</dbReference>
<sequence length="2612" mass="288148">MATTPPLSDESFVLTAPAVNAQYHDPFNSVGPTHHRFSNFDAQLFALGPNASPAQAKRALEAHLAETDRRMEEAGKLGTALVQQRNELTERLKEVEKLQAEGELSDDLRQKLVEIERDYNEVARDSARAFLPKSRVPSNEAAAGSPFALEGKGGKRSVSPSKFEAQATASPTKLSVPNRKIRNQPSNRIHDIEFAAEISTSLIAQVRNLQGLLAEREEELKDTRAENSKLEYEVEGFQQRLKALDDNEHRYKDENWNLETQIHELMAKEREAADREKKLTQALNILQSEKNAGQRELDEIKLTHSKLVEEHTAAVKHHDIELGTAKRTMVMGESERAAMQKKIEELTGQNTELAKAVSVSIRGRKLERETIMGMSEDDFQTARDSSTPDQSPPASPVKGTPRHSMLESETLKTSLAHAQRTIQSLRTNVHREKTEKMETRRLLQEARDEIEKMRSEPVVPTRRARKTESREFKRPPPRLLGGLRSARSEIFLDDPNWEDQSDILPHPSSSPISRETTMLFDPVPEQTEHFETANETANETSDAAFETANEHATETDDFHTGAEEFTSDDAETETESPLKRRTLKGRPPNLFPLNRTGSIDSTASTEDEDFPYGETRTPPSLPPMHARFPLRVSRGAFRRSRNASEDQIFQSSPASLPTSSNMGTPQQHVQSLAAELGDFDGSDNESNMSATPSRRSTRGRTMSPPPALPPLPKIIMVDSGMMTEPVHELSASLKDAVSADRPLSMHTVVSRFSLGSEYSDVGAKLAEFPSPPTASPKRGVASMPELALSTVHSHDVEPVPEPDTHSVEMAALRAEHEEQLNKLTAENAAAHAAATAVLKSQHADEFTAAKDAHAHELESLRSNHSDATDKAIAEIHAAHAREIESIKSRHADEIGQSAADALAAHSHELESLKTLHSRQLAQKESESHDTHAAALEFLKAAHAEELSRKEMESAAAHASALEALKAVHASDLESLKTAHSDELSKKEAESAAAHASALETLKVAHAEELARKESESNVAHNAEIESLKATHAQERSQKETESAATHASEVEALKVIHAEELLRKESEHRAARDAEIEALKAAHLEEISQREAKLNAAASGELEGLRTNHAEELSSLKAETLAIHAAELAALVEAHAIKIDAAKTEMSEAHAREIEDLKSNHADQTDQAKRSMDAAHSEQLESLKTSHLQQIDNLKSSITAAHTEELESLRVAHAKQIEDTKHELTAAQAIALASLSDSHRKQLDDTKNSLHAAHSQELESLKSSHAEDIEKVGKEKDAAHTAAVAAIIESHNKQVDEIKNTLNATHAQELERLKSSHAKQLKELGDARDIAHATAIAAMVEAHTQQLDTQKADGEAAISRELIALKTAHAQEIETLNGQHAAAHAKELEGFKAAIAKQIESSKTEGDAAHSQQIEALNAAHAEIIEAHKRDAETAQSHALDALKSSHDRQVETLNSEHAVARTKELELLTTKHLHEMKDLRAEHAAARTGEVEELNNKHLDELNALKSEHARLHEELGIAHSKDLEILRQETEAAHSKDLESLHTQHVAALAALKVQHEASQSQLREELGIAHLKEIEASRQEINATHLNDLESLRNQHMEALATLKKDHEISHSQLREELGAVHLKELEALRHEIEATHSRELEVLRQEIGAAHLKEMESLHTKHAKDLEALKTEHEATTIWQLKELEESHSQKIAELQQESEDAKSKELTALGISHAQTVDSLKGDHEAELARKMQEIAESHAHALDELRQKNTSDQSRELVAMSTQHQDDLEKMRDELESVRQQELAELEAAHATALASLRAEHQSVLEQSLGNLEAEHSKALEAVKNERDASQLEALSALGVEHSQRINQLKSENDATLARELEALRAEHAHILKSQVEDSDAALARDLGLLKAQHKQSLESQTEESNAALARELDTLKAEHARILSSQIEESNAAVTRELDALKAEHELILESHVKENAAERDYLLASHAAELEALRANLTVVPPALGYSPLSSIETEPIEMPEMRSPRREAFIIPQDKELMTPHTRSNGRLDRQHKSMDVPFIAEDDTRQSPSAVVRSETPDSQQPFKEITTNTDGRSLRKPVAITSHQGSQTTLTADGLDRLMKNQRHQVGGLFDEIEAITPSTVRRRRPSTDSFGSVVRANAASEPISVRRPGSSTSTRSATQNMPPLPVNHREAIEAARSHSAHGSKGAMGPPLLPASAYRPSSSRSQTPSNRPPLSPSPSSVIKSTLTPRAGKTPGYADVQSSTRMPMRSRQSSISSFASEIDTRFNIHHGMGMDPSGFGSNTDPRMIQAVTQTMIGEYLWKYTRKTGRGEMSENRHRRFFWVHPYTRALYWSDSDPAAGGRGEMRAKSVPIEAVRVVADDNPMPPGLHRKSLVVIAPGRTVKFTCTTGQRHETWFNALSYLLLRSGNEGKQDAEEVTGNITQDDVDEFNPSIHRRSENGQRPRPPPSLSSYNSRTTRNESPAMDTSMSIPTLTPTHEKEAARNGTFGKKLSGYWKSGSLGRGTFSSLRNRSYQPYDSAIYEASEVPDSAEDLRQIIEQQDRESDRLENVRACCDGKHDVGTLSHTSKRGRLPSFQPQPHTHTHPGPSGSQPAAAGSIRSRA</sequence>
<feature type="coiled-coil region" evidence="1">
    <location>
        <begin position="1288"/>
        <end position="1327"/>
    </location>
</feature>
<keyword evidence="1" id="KW-0175">Coiled coil</keyword>
<evidence type="ECO:0000313" key="5">
    <source>
        <dbReference type="Proteomes" id="UP000319160"/>
    </source>
</evidence>
<accession>A0A553I881</accession>
<evidence type="ECO:0000313" key="4">
    <source>
        <dbReference type="EMBL" id="TRX96405.1"/>
    </source>
</evidence>
<dbReference type="PANTHER" id="PTHR28190:SF1">
    <property type="entry name" value="NUCLEAR MIGRATION PROTEIN NUM1"/>
    <property type="match status" value="1"/>
</dbReference>
<organism evidence="4 5">
    <name type="scientific">Xylaria flabelliformis</name>
    <dbReference type="NCBI Taxonomy" id="2512241"/>
    <lineage>
        <taxon>Eukaryota</taxon>
        <taxon>Fungi</taxon>
        <taxon>Dikarya</taxon>
        <taxon>Ascomycota</taxon>
        <taxon>Pezizomycotina</taxon>
        <taxon>Sordariomycetes</taxon>
        <taxon>Xylariomycetidae</taxon>
        <taxon>Xylariales</taxon>
        <taxon>Xylariaceae</taxon>
        <taxon>Xylaria</taxon>
    </lineage>
</organism>
<feature type="compositionally biased region" description="Polar residues" evidence="2">
    <location>
        <begin position="645"/>
        <end position="670"/>
    </location>
</feature>
<feature type="compositionally biased region" description="Basic and acidic residues" evidence="2">
    <location>
        <begin position="2179"/>
        <end position="2188"/>
    </location>
</feature>
<dbReference type="PROSITE" id="PS50003">
    <property type="entry name" value="PH_DOMAIN"/>
    <property type="match status" value="1"/>
</dbReference>
<dbReference type="PANTHER" id="PTHR28190">
    <property type="entry name" value="NUCLEAR MIGRATION PROTEIN NUM1"/>
    <property type="match status" value="1"/>
</dbReference>
<evidence type="ECO:0000256" key="1">
    <source>
        <dbReference type="SAM" id="Coils"/>
    </source>
</evidence>
<feature type="region of interest" description="Disordered" evidence="2">
    <location>
        <begin position="639"/>
        <end position="713"/>
    </location>
</feature>
<proteinExistence type="predicted"/>
<keyword evidence="5" id="KW-1185">Reference proteome</keyword>
<feature type="coiled-coil region" evidence="1">
    <location>
        <begin position="1656"/>
        <end position="1709"/>
    </location>
</feature>
<feature type="compositionally biased region" description="Polar residues" evidence="2">
    <location>
        <begin position="684"/>
        <end position="694"/>
    </location>
</feature>
<dbReference type="CDD" id="cd13365">
    <property type="entry name" value="PH_PLC_plant-like"/>
    <property type="match status" value="1"/>
</dbReference>
<gene>
    <name evidence="4" type="ORF">FHL15_002677</name>
</gene>
<evidence type="ECO:0000256" key="2">
    <source>
        <dbReference type="SAM" id="MobiDB-lite"/>
    </source>
</evidence>
<dbReference type="GO" id="GO:0005938">
    <property type="term" value="C:cell cortex"/>
    <property type="evidence" value="ECO:0007669"/>
    <property type="project" value="InterPro"/>
</dbReference>
<dbReference type="OrthoDB" id="2149224at2759"/>
<feature type="region of interest" description="Disordered" evidence="2">
    <location>
        <begin position="373"/>
        <end position="405"/>
    </location>
</feature>
<feature type="compositionally biased region" description="Polar residues" evidence="2">
    <location>
        <begin position="595"/>
        <end position="604"/>
    </location>
</feature>
<dbReference type="EMBL" id="VFLP01000011">
    <property type="protein sequence ID" value="TRX96405.1"/>
    <property type="molecule type" value="Genomic_DNA"/>
</dbReference>
<feature type="region of interest" description="Disordered" evidence="2">
    <location>
        <begin position="1028"/>
        <end position="1050"/>
    </location>
</feature>
<feature type="compositionally biased region" description="Polar residues" evidence="2">
    <location>
        <begin position="2459"/>
        <end position="2485"/>
    </location>
</feature>
<feature type="domain" description="PH" evidence="3">
    <location>
        <begin position="2303"/>
        <end position="2414"/>
    </location>
</feature>
<dbReference type="GO" id="GO:0000226">
    <property type="term" value="P:microtubule cytoskeleton organization"/>
    <property type="evidence" value="ECO:0007669"/>
    <property type="project" value="TreeGrafter"/>
</dbReference>
<feature type="coiled-coil region" evidence="1">
    <location>
        <begin position="1734"/>
        <end position="1791"/>
    </location>
</feature>
<feature type="compositionally biased region" description="Low complexity" evidence="2">
    <location>
        <begin position="2205"/>
        <end position="2220"/>
    </location>
</feature>
<feature type="region of interest" description="Disordered" evidence="2">
    <location>
        <begin position="527"/>
        <end position="626"/>
    </location>
</feature>
<feature type="region of interest" description="Disordered" evidence="2">
    <location>
        <begin position="134"/>
        <end position="174"/>
    </location>
</feature>
<dbReference type="InterPro" id="IPR053005">
    <property type="entry name" value="Nuclear_Pos-Cytoskel_Interact"/>
</dbReference>
<feature type="region of interest" description="Disordered" evidence="2">
    <location>
        <begin position="2152"/>
        <end position="2265"/>
    </location>
</feature>
<dbReference type="InterPro" id="IPR024774">
    <property type="entry name" value="PH_dom-Mcp5-type"/>
</dbReference>
<comment type="caution">
    <text evidence="4">The sequence shown here is derived from an EMBL/GenBank/DDBJ whole genome shotgun (WGS) entry which is preliminary data.</text>
</comment>
<feature type="region of interest" description="Disordered" evidence="2">
    <location>
        <begin position="1155"/>
        <end position="1180"/>
    </location>
</feature>
<feature type="region of interest" description="Disordered" evidence="2">
    <location>
        <begin position="2053"/>
        <end position="2076"/>
    </location>
</feature>
<feature type="coiled-coil region" evidence="1">
    <location>
        <begin position="1905"/>
        <end position="1951"/>
    </location>
</feature>
<dbReference type="GO" id="GO:0005543">
    <property type="term" value="F:phospholipid binding"/>
    <property type="evidence" value="ECO:0007669"/>
    <property type="project" value="InterPro"/>
</dbReference>
<feature type="compositionally biased region" description="Basic and acidic residues" evidence="2">
    <location>
        <begin position="1028"/>
        <end position="1041"/>
    </location>
</feature>
<feature type="region of interest" description="Disordered" evidence="2">
    <location>
        <begin position="496"/>
        <end position="515"/>
    </location>
</feature>
<feature type="compositionally biased region" description="Acidic residues" evidence="2">
    <location>
        <begin position="565"/>
        <end position="574"/>
    </location>
</feature>
<feature type="compositionally biased region" description="Polar residues" evidence="2">
    <location>
        <begin position="2067"/>
        <end position="2076"/>
    </location>
</feature>
<feature type="coiled-coil region" evidence="1">
    <location>
        <begin position="81"/>
        <end position="125"/>
    </location>
</feature>
<dbReference type="SUPFAM" id="SSF50729">
    <property type="entry name" value="PH domain-like"/>
    <property type="match status" value="1"/>
</dbReference>
<evidence type="ECO:0000259" key="3">
    <source>
        <dbReference type="PROSITE" id="PS50003"/>
    </source>
</evidence>
<feature type="compositionally biased region" description="Low complexity" evidence="2">
    <location>
        <begin position="2587"/>
        <end position="2600"/>
    </location>
</feature>
<dbReference type="GO" id="GO:0005739">
    <property type="term" value="C:mitochondrion"/>
    <property type="evidence" value="ECO:0007669"/>
    <property type="project" value="TreeGrafter"/>
</dbReference>
<feature type="compositionally biased region" description="Polar residues" evidence="2">
    <location>
        <begin position="2161"/>
        <end position="2173"/>
    </location>
</feature>
<feature type="region of interest" description="Disordered" evidence="2">
    <location>
        <begin position="453"/>
        <end position="481"/>
    </location>
</feature>